<dbReference type="Pfam" id="PF01697">
    <property type="entry name" value="Glyco_transf_92"/>
    <property type="match status" value="1"/>
</dbReference>
<evidence type="ECO:0000313" key="10">
    <source>
        <dbReference type="EMBL" id="CAD8891520.1"/>
    </source>
</evidence>
<evidence type="ECO:0000256" key="3">
    <source>
        <dbReference type="ARBA" id="ARBA00022676"/>
    </source>
</evidence>
<feature type="compositionally biased region" description="Pro residues" evidence="8">
    <location>
        <begin position="483"/>
        <end position="492"/>
    </location>
</feature>
<sequence length="872" mass="101109">MSPPVLWHRSRSSHRGRAGFYGTSIPIRNLLMFIFGIIYPATWYIGMRYASVSKSTAHLRHDIMKNVPVLVERERQEVKEAVSIERGGDTEALLTERVGKDDGDKEKEEKERERLDDNKIDKENGKVDYRSLFGVGDADLPRVLTMHIDTSTSTQTSNVKPLPVHVPSLPLTSVKYPRVDRCSTLSSTFPIDEFPRPIFNKFEKGKVSDPQPNDAFLPWIHDVYVTHDAQYVQIVAQNNRRCETGPWADDLMARLEPQMAMFQPVSVKRMQGGNEEDENPRFRLASFADADIDGEETRFLCRFSDGTVVPSVYPFNYEFAHWRKMSHDRTNKQLTMLSKAGREHENFWLSTLVFNCPIPEHMQEAVQQGRHVVDDVTRLYLDVVPIRTPVRFDSQNHFNATHVGAKTYSKMTNPTKNTNGGIIFDADKEWGKKHILPKLNESGRWSNIPVCKIHEPYYGPNNENRMDVQPSTHRVIDEKETIPQPPPPPPPMSSTKPEKKRHRLVACVWTSAGHRTRGSGRSITDGARRLREWLNFHFMVGFDHFYIYDNSKANARDYVKEDFEGENDPGDIPTLRNVVDEFPPENVTLIEWPSKICNNDYPGNPNPGERSSQYAAETSCRNRYGPYTEWMSVFDPDEYFVPMGEYDNWVGILNKYDKMGAKILSMKSAKEFPRVELFQPTQDKTTTCQRKKKDDQYPCMDTDPSRTMLQSYNCNQYQIPKPEWSYRARKQIFKPSYVLSHFIHYSPVTADMVIPWSEANRKGISWNEHSREDRNYNKNIDEATEAVLLHAKAVIPNEFPEQLRFCQKEWKNCRLGYAWPNNKKVESTNESDLSNKDGFVYTCFINKKVEKFWVPRLEQNLAKHMERRKLTS</sequence>
<proteinExistence type="inferred from homology"/>
<dbReference type="EMBL" id="HBFR01026036">
    <property type="protein sequence ID" value="CAD8891520.1"/>
    <property type="molecule type" value="Transcribed_RNA"/>
</dbReference>
<dbReference type="GO" id="GO:0016020">
    <property type="term" value="C:membrane"/>
    <property type="evidence" value="ECO:0007669"/>
    <property type="project" value="UniProtKB-SubCell"/>
</dbReference>
<feature type="transmembrane region" description="Helical" evidence="9">
    <location>
        <begin position="20"/>
        <end position="45"/>
    </location>
</feature>
<feature type="region of interest" description="Disordered" evidence="8">
    <location>
        <begin position="479"/>
        <end position="500"/>
    </location>
</feature>
<accession>A0A7S1BNB0</accession>
<feature type="compositionally biased region" description="Basic and acidic residues" evidence="8">
    <location>
        <begin position="97"/>
        <end position="119"/>
    </location>
</feature>
<evidence type="ECO:0008006" key="11">
    <source>
        <dbReference type="Google" id="ProtNLM"/>
    </source>
</evidence>
<comment type="similarity">
    <text evidence="2">Belongs to the glycosyltransferase 92 family.</text>
</comment>
<keyword evidence="7 9" id="KW-0472">Membrane</keyword>
<reference evidence="10" key="1">
    <citation type="submission" date="2021-01" db="EMBL/GenBank/DDBJ databases">
        <authorList>
            <person name="Corre E."/>
            <person name="Pelletier E."/>
            <person name="Niang G."/>
            <person name="Scheremetjew M."/>
            <person name="Finn R."/>
            <person name="Kale V."/>
            <person name="Holt S."/>
            <person name="Cochrane G."/>
            <person name="Meng A."/>
            <person name="Brown T."/>
            <person name="Cohen L."/>
        </authorList>
    </citation>
    <scope>NUCLEOTIDE SEQUENCE</scope>
    <source>
        <strain evidence="10">308</strain>
    </source>
</reference>
<gene>
    <name evidence="10" type="ORF">CHYS00102_LOCUS18726</name>
</gene>
<feature type="region of interest" description="Disordered" evidence="8">
    <location>
        <begin position="92"/>
        <end position="119"/>
    </location>
</feature>
<keyword evidence="6 9" id="KW-1133">Transmembrane helix</keyword>
<evidence type="ECO:0000256" key="6">
    <source>
        <dbReference type="ARBA" id="ARBA00022989"/>
    </source>
</evidence>
<keyword evidence="5 9" id="KW-0812">Transmembrane</keyword>
<evidence type="ECO:0000256" key="7">
    <source>
        <dbReference type="ARBA" id="ARBA00023136"/>
    </source>
</evidence>
<comment type="subcellular location">
    <subcellularLocation>
        <location evidence="1">Membrane</location>
        <topology evidence="1">Single-pass membrane protein</topology>
    </subcellularLocation>
</comment>
<evidence type="ECO:0000256" key="1">
    <source>
        <dbReference type="ARBA" id="ARBA00004167"/>
    </source>
</evidence>
<dbReference type="GO" id="GO:0005737">
    <property type="term" value="C:cytoplasm"/>
    <property type="evidence" value="ECO:0007669"/>
    <property type="project" value="TreeGrafter"/>
</dbReference>
<dbReference type="PANTHER" id="PTHR21461:SF69">
    <property type="entry name" value="GLYCOSYLTRANSFERASE FAMILY 92 PROTEIN"/>
    <property type="match status" value="1"/>
</dbReference>
<dbReference type="PANTHER" id="PTHR21461">
    <property type="entry name" value="GLYCOSYLTRANSFERASE FAMILY 92 PROTEIN"/>
    <property type="match status" value="1"/>
</dbReference>
<organism evidence="10">
    <name type="scientific">Corethron hystrix</name>
    <dbReference type="NCBI Taxonomy" id="216773"/>
    <lineage>
        <taxon>Eukaryota</taxon>
        <taxon>Sar</taxon>
        <taxon>Stramenopiles</taxon>
        <taxon>Ochrophyta</taxon>
        <taxon>Bacillariophyta</taxon>
        <taxon>Coscinodiscophyceae</taxon>
        <taxon>Corethrophycidae</taxon>
        <taxon>Corethrales</taxon>
        <taxon>Corethraceae</taxon>
        <taxon>Corethron</taxon>
    </lineage>
</organism>
<dbReference type="AlphaFoldDB" id="A0A7S1BNB0"/>
<keyword evidence="3" id="KW-0328">Glycosyltransferase</keyword>
<dbReference type="InterPro" id="IPR008166">
    <property type="entry name" value="Glyco_transf_92"/>
</dbReference>
<evidence type="ECO:0000256" key="2">
    <source>
        <dbReference type="ARBA" id="ARBA00007647"/>
    </source>
</evidence>
<evidence type="ECO:0000256" key="4">
    <source>
        <dbReference type="ARBA" id="ARBA00022679"/>
    </source>
</evidence>
<evidence type="ECO:0000256" key="5">
    <source>
        <dbReference type="ARBA" id="ARBA00022692"/>
    </source>
</evidence>
<name>A0A7S1BNB0_9STRA</name>
<evidence type="ECO:0000256" key="9">
    <source>
        <dbReference type="SAM" id="Phobius"/>
    </source>
</evidence>
<keyword evidence="4" id="KW-0808">Transferase</keyword>
<protein>
    <recommendedName>
        <fullName evidence="11">Glycosyltransferase family 92 protein</fullName>
    </recommendedName>
</protein>
<evidence type="ECO:0000256" key="8">
    <source>
        <dbReference type="SAM" id="MobiDB-lite"/>
    </source>
</evidence>
<dbReference type="GO" id="GO:0016757">
    <property type="term" value="F:glycosyltransferase activity"/>
    <property type="evidence" value="ECO:0007669"/>
    <property type="project" value="UniProtKB-KW"/>
</dbReference>